<dbReference type="KEGG" id="cman:A9D14_01385"/>
<dbReference type="OrthoDB" id="981968at2"/>
<dbReference type="RefSeq" id="WP_066842325.1">
    <property type="nucleotide sequence ID" value="NZ_CP019602.1"/>
</dbReference>
<dbReference type="EMBL" id="CP019602">
    <property type="protein sequence ID" value="ARU15072.1"/>
    <property type="molecule type" value="Genomic_DNA"/>
</dbReference>
<dbReference type="AlphaFoldDB" id="A0A1Z1F8K6"/>
<evidence type="ECO:0000313" key="3">
    <source>
        <dbReference type="Proteomes" id="UP000195807"/>
    </source>
</evidence>
<sequence length="523" mass="58519">MSGSQGRQPSDQQNEGDSIDLFISREELIARLADDVRLYDPDRQSGFERMSRERFEALALWGLPQDFRDECSPTSFWSADRERLLAVVYLKGGPGKVGLAVIARDGEGRYRPVGHQRGLPTVRAAEDMLRGNMGLSALELKPTLKPLPDQPKGTDLFSPIAEVDETALHPGFRILRDGVAQRGAKALMAELSRWVPDLDGNLARDFQTTGYSARVWEIYLSFAFREMGFRLRHDHQSPDYHLERNGIELFVEATTANAPDTRAVATTGGEPPPVPDDRWSFLEKEMTLKFGSPLHTKVGKRYWELDHVKGKPFVLAIADFHAQASMTWSHTALPIYLYGRSAAVSTGPDGREYGEEKRIDAFEKGSNQILPFFEQDGTENVSAVLFSNAGTIAKFNRMAVRAGFGDRFVTLRRSGGWNDPRPDAYEAIPFDFDVEDPAYWEGWADELELHHNPRALYPIDDALFPNIANFRIEDGEGVWRGPSPRVLFSRTVTLDLLGREINDDHQPAAGAEDAAGKASRRSP</sequence>
<dbReference type="Proteomes" id="UP000195807">
    <property type="component" value="Chromosome"/>
</dbReference>
<name>A0A1Z1F8K6_9SPHN</name>
<feature type="compositionally biased region" description="Low complexity" evidence="1">
    <location>
        <begin position="508"/>
        <end position="517"/>
    </location>
</feature>
<organism evidence="2 3">
    <name type="scientific">Croceicoccus marinus</name>
    <dbReference type="NCBI Taxonomy" id="450378"/>
    <lineage>
        <taxon>Bacteria</taxon>
        <taxon>Pseudomonadati</taxon>
        <taxon>Pseudomonadota</taxon>
        <taxon>Alphaproteobacteria</taxon>
        <taxon>Sphingomonadales</taxon>
        <taxon>Erythrobacteraceae</taxon>
        <taxon>Croceicoccus</taxon>
    </lineage>
</organism>
<evidence type="ECO:0000256" key="1">
    <source>
        <dbReference type="SAM" id="MobiDB-lite"/>
    </source>
</evidence>
<evidence type="ECO:0000313" key="2">
    <source>
        <dbReference type="EMBL" id="ARU15072.1"/>
    </source>
</evidence>
<protein>
    <submittedName>
        <fullName evidence="2">Uncharacterized protein</fullName>
    </submittedName>
</protein>
<keyword evidence="3" id="KW-1185">Reference proteome</keyword>
<gene>
    <name evidence="2" type="ORF">A9D14_01385</name>
</gene>
<accession>A0A1Z1F8K6</accession>
<proteinExistence type="predicted"/>
<reference evidence="2 3" key="1">
    <citation type="submission" date="2017-01" db="EMBL/GenBank/DDBJ databases">
        <title>Complete genome sequence of esterase-producing bacterium Croceicoccus marinus E4A9.</title>
        <authorList>
            <person name="Wu Y.-H."/>
            <person name="Cheng H."/>
            <person name="Xu L."/>
            <person name="Huo Y.-Y."/>
            <person name="Wang C.-S."/>
            <person name="Xu X.-W."/>
        </authorList>
    </citation>
    <scope>NUCLEOTIDE SEQUENCE [LARGE SCALE GENOMIC DNA]</scope>
    <source>
        <strain evidence="2 3">E4A9</strain>
    </source>
</reference>
<feature type="region of interest" description="Disordered" evidence="1">
    <location>
        <begin position="503"/>
        <end position="523"/>
    </location>
</feature>